<keyword evidence="3" id="KW-0547">Nucleotide-binding</keyword>
<dbReference type="PROSITE" id="PS00518">
    <property type="entry name" value="ZF_RING_1"/>
    <property type="match status" value="1"/>
</dbReference>
<evidence type="ECO:0000256" key="9">
    <source>
        <dbReference type="PROSITE-ProRule" id="PRU00175"/>
    </source>
</evidence>
<dbReference type="InterPro" id="IPR014001">
    <property type="entry name" value="Helicase_ATP-bd"/>
</dbReference>
<reference evidence="15" key="5">
    <citation type="submission" date="2018-04" db="UniProtKB">
        <authorList>
            <consortium name="EnsemblFungi"/>
        </authorList>
    </citation>
    <scope>IDENTIFICATION</scope>
    <source>
        <strain evidence="15">R3-111a-1</strain>
    </source>
</reference>
<dbReference type="GO" id="GO:0005524">
    <property type="term" value="F:ATP binding"/>
    <property type="evidence" value="ECO:0007669"/>
    <property type="project" value="UniProtKB-KW"/>
</dbReference>
<dbReference type="InterPro" id="IPR001841">
    <property type="entry name" value="Znf_RING"/>
</dbReference>
<feature type="domain" description="Helicase C-terminal" evidence="13">
    <location>
        <begin position="1182"/>
        <end position="1344"/>
    </location>
</feature>
<evidence type="ECO:0000256" key="5">
    <source>
        <dbReference type="ARBA" id="ARBA00022801"/>
    </source>
</evidence>
<evidence type="ECO:0000259" key="11">
    <source>
        <dbReference type="PROSITE" id="PS50089"/>
    </source>
</evidence>
<feature type="compositionally biased region" description="Basic residues" evidence="10">
    <location>
        <begin position="1111"/>
        <end position="1128"/>
    </location>
</feature>
<dbReference type="InterPro" id="IPR049730">
    <property type="entry name" value="SNF2/RAD54-like_C"/>
</dbReference>
<reference evidence="15" key="4">
    <citation type="journal article" date="2015" name="G3 (Bethesda)">
        <title>Genome sequences of three phytopathogenic species of the Magnaporthaceae family of fungi.</title>
        <authorList>
            <person name="Okagaki L.H."/>
            <person name="Nunes C.C."/>
            <person name="Sailsbery J."/>
            <person name="Clay B."/>
            <person name="Brown D."/>
            <person name="John T."/>
            <person name="Oh Y."/>
            <person name="Young N."/>
            <person name="Fitzgerald M."/>
            <person name="Haas B.J."/>
            <person name="Zeng Q."/>
            <person name="Young S."/>
            <person name="Adiconis X."/>
            <person name="Fan L."/>
            <person name="Levin J.Z."/>
            <person name="Mitchell T.K."/>
            <person name="Okubara P.A."/>
            <person name="Farman M.L."/>
            <person name="Kohn L.M."/>
            <person name="Birren B."/>
            <person name="Ma L.-J."/>
            <person name="Dean R.A."/>
        </authorList>
    </citation>
    <scope>NUCLEOTIDE SEQUENCE</scope>
    <source>
        <strain evidence="15">R3-111a-1</strain>
    </source>
</reference>
<dbReference type="RefSeq" id="XP_009227595.1">
    <property type="nucleotide sequence ID" value="XM_009229331.1"/>
</dbReference>
<dbReference type="InterPro" id="IPR013083">
    <property type="entry name" value="Znf_RING/FYVE/PHD"/>
</dbReference>
<dbReference type="InterPro" id="IPR018957">
    <property type="entry name" value="Znf_C3HC4_RING-type"/>
</dbReference>
<comment type="similarity">
    <text evidence="1">Belongs to the SNF2/RAD54 helicase family.</text>
</comment>
<proteinExistence type="inferred from homology"/>
<dbReference type="GO" id="GO:0016787">
    <property type="term" value="F:hydrolase activity"/>
    <property type="evidence" value="ECO:0007669"/>
    <property type="project" value="UniProtKB-KW"/>
</dbReference>
<dbReference type="eggNOG" id="KOG1001">
    <property type="taxonomic scope" value="Eukaryota"/>
</dbReference>
<evidence type="ECO:0000259" key="12">
    <source>
        <dbReference type="PROSITE" id="PS51192"/>
    </source>
</evidence>
<reference evidence="14" key="2">
    <citation type="submission" date="2010-07" db="EMBL/GenBank/DDBJ databases">
        <authorList>
            <consortium name="The Broad Institute Genome Sequencing Platform"/>
            <consortium name="Broad Institute Genome Sequencing Center for Infectious Disease"/>
            <person name="Ma L.-J."/>
            <person name="Dead R."/>
            <person name="Young S."/>
            <person name="Zeng Q."/>
            <person name="Koehrsen M."/>
            <person name="Alvarado L."/>
            <person name="Berlin A."/>
            <person name="Chapman S.B."/>
            <person name="Chen Z."/>
            <person name="Freedman E."/>
            <person name="Gellesch M."/>
            <person name="Goldberg J."/>
            <person name="Griggs A."/>
            <person name="Gujja S."/>
            <person name="Heilman E.R."/>
            <person name="Heiman D."/>
            <person name="Hepburn T."/>
            <person name="Howarth C."/>
            <person name="Jen D."/>
            <person name="Larson L."/>
            <person name="Mehta T."/>
            <person name="Neiman D."/>
            <person name="Pearson M."/>
            <person name="Roberts A."/>
            <person name="Saif S."/>
            <person name="Shea T."/>
            <person name="Shenoy N."/>
            <person name="Sisk P."/>
            <person name="Stolte C."/>
            <person name="Sykes S."/>
            <person name="Walk T."/>
            <person name="White J."/>
            <person name="Yandava C."/>
            <person name="Haas B."/>
            <person name="Nusbaum C."/>
            <person name="Birren B."/>
        </authorList>
    </citation>
    <scope>NUCLEOTIDE SEQUENCE</scope>
    <source>
        <strain evidence="14">R3-111a-1</strain>
    </source>
</reference>
<evidence type="ECO:0000313" key="16">
    <source>
        <dbReference type="Proteomes" id="UP000006039"/>
    </source>
</evidence>
<evidence type="ECO:0000259" key="13">
    <source>
        <dbReference type="PROSITE" id="PS51194"/>
    </source>
</evidence>
<dbReference type="PROSITE" id="PS51192">
    <property type="entry name" value="HELICASE_ATP_BIND_1"/>
    <property type="match status" value="1"/>
</dbReference>
<dbReference type="Pfam" id="PF00176">
    <property type="entry name" value="SNF2-rel_dom"/>
    <property type="match status" value="1"/>
</dbReference>
<evidence type="ECO:0000256" key="6">
    <source>
        <dbReference type="ARBA" id="ARBA00022806"/>
    </source>
</evidence>
<protein>
    <submittedName>
        <fullName evidence="14 15">Uncharacterized protein</fullName>
    </submittedName>
</protein>
<dbReference type="GO" id="GO:0005634">
    <property type="term" value="C:nucleus"/>
    <property type="evidence" value="ECO:0007669"/>
    <property type="project" value="TreeGrafter"/>
</dbReference>
<evidence type="ECO:0000256" key="8">
    <source>
        <dbReference type="ARBA" id="ARBA00022840"/>
    </source>
</evidence>
<dbReference type="EnsemblFungi" id="EJT70417">
    <property type="protein sequence ID" value="EJT70417"/>
    <property type="gene ID" value="GGTG_11441"/>
</dbReference>
<dbReference type="OrthoDB" id="423559at2759"/>
<evidence type="ECO:0000256" key="1">
    <source>
        <dbReference type="ARBA" id="ARBA00007025"/>
    </source>
</evidence>
<dbReference type="SMART" id="SM00487">
    <property type="entry name" value="DEXDc"/>
    <property type="match status" value="1"/>
</dbReference>
<feature type="compositionally biased region" description="Acidic residues" evidence="10">
    <location>
        <begin position="968"/>
        <end position="984"/>
    </location>
</feature>
<dbReference type="InterPro" id="IPR001650">
    <property type="entry name" value="Helicase_C-like"/>
</dbReference>
<keyword evidence="7" id="KW-0862">Zinc</keyword>
<sequence>MDDGSSPPAEPDELRDQIDLQRAIVASLMESSASGDLSGADPQTLADAEVRLVTLQSKMDFLDTEAQRQARGMPGTWSPQLKTEAGPSRQLPRMPPRQSPIKSEPAGRHQPKTEPGLSPDHQMAGPSSWATAMMPEHGGLPSRGPKIEPGSSSRTAGDAGSASASQEIQSIISALEKAVNEKSAQFDGLAGSREYMESIIEEMDSDVKFLIAIEETRVVSLLGLEVPRHPDIDRILQSFQRRKLAAQHRLGLGTSPGSTPGPGSYTTTPSTGSDSSLVYQAQSRAGSRKRSFGTHIKDEPAPKTYQSKFMRTSDETPGFADPFEALPDNSSAPDHDIIDLTVDDDEIDQQILRHRQALHEQDHVAKFEDGVQPWEVLHSRDIVPSHQDYQLPEYAYESIQLASRPAPACVPSQAIYGTPSMHIPGAYPHNYIDLSSDEPQPISLHELTRRANNIDFENVMNGNGNPLYDRLQDFLGAGSHAEREEEQIRNLFKSCRPDIELQDSEQEDTPEALKFPLFPHQRLALKWMMGMEQDQRKKGGILADDMGLGKTISTLSLMVARPGQEADLKTNLIIGPVALVRQWEAEIKAKLKNGHRMQVFLLHGQKRLPFEKLKTYDVVLTTYGTIAAEFKRMGKYRETHRNKSEGQLADDKVFQKQCPLLHNKSRFWRIILDEAQCVKNHNTQAAKAVHALQGEHRWCLSGTPMMNGAHELFSLFQFLRIGPYDKQKLFNKAFGALKPSGRNSTYSRQSLRNNALKQLQVVLQALMLRREKTSQINGKPILDLPPKIEEVVHVCFSADETAFYRDLETSSQNQVNKYMRAGTLRKNYSNVLVLLLRLRQACCHPNLNFDVEYTVDSGVSADQMLELAKMFEQHVVDRLKEAESFECPICYDAVQDPKILFPCGHELCGECLSRLASNSEQDNIQAGEGGSASTLCPQCRGRIDSRKVVNYGTFKKVYMPENAAAEEVSGEQDDDSDGDSDGASDDDKWKQPWESDSDSGEDSETDDEEADDEGNLRDFVVADDAISDGEDEAADDSDDDLEPRKAEKPSTSRGKQRLAIKDSDDEDEKDSDDMDLDPYAGASASSKGKGKAVEGSGDDMAVTTGAAAKRAQNKARRRDAKTAAKRKAKADSEKRSKGKGKEKVKPHQLQTLRKDASRNKAARNKYMNYLYNNWISSAKVSRCTQLLSEIQERGEKTLVFSVWTGLLDLLEVAIMRDLGLHVCRYDGGMTRDQRDSAAFSFQNNPRSTIMLVSLRAGNAGLNLTAASQVIIMDPFWNPFIEMQAVDRAHRMGQMRTVNVHRILVKGTVEDRISALQEQKRSLVNAALNEGDAKDVARLSTKELMYLFGIGDRR</sequence>
<feature type="domain" description="RING-type" evidence="11">
    <location>
        <begin position="887"/>
        <end position="940"/>
    </location>
</feature>
<dbReference type="GO" id="GO:0004386">
    <property type="term" value="F:helicase activity"/>
    <property type="evidence" value="ECO:0007669"/>
    <property type="project" value="UniProtKB-KW"/>
</dbReference>
<dbReference type="SUPFAM" id="SSF52540">
    <property type="entry name" value="P-loop containing nucleoside triphosphate hydrolases"/>
    <property type="match status" value="2"/>
</dbReference>
<evidence type="ECO:0000256" key="3">
    <source>
        <dbReference type="ARBA" id="ARBA00022741"/>
    </source>
</evidence>
<keyword evidence="2" id="KW-0479">Metal-binding</keyword>
<dbReference type="GO" id="GO:0008094">
    <property type="term" value="F:ATP-dependent activity, acting on DNA"/>
    <property type="evidence" value="ECO:0007669"/>
    <property type="project" value="TreeGrafter"/>
</dbReference>
<organism evidence="14">
    <name type="scientific">Gaeumannomyces tritici (strain R3-111a-1)</name>
    <name type="common">Wheat and barley take-all root rot fungus</name>
    <name type="synonym">Gaeumannomyces graminis var. tritici</name>
    <dbReference type="NCBI Taxonomy" id="644352"/>
    <lineage>
        <taxon>Eukaryota</taxon>
        <taxon>Fungi</taxon>
        <taxon>Dikarya</taxon>
        <taxon>Ascomycota</taxon>
        <taxon>Pezizomycotina</taxon>
        <taxon>Sordariomycetes</taxon>
        <taxon>Sordariomycetidae</taxon>
        <taxon>Magnaporthales</taxon>
        <taxon>Magnaporthaceae</taxon>
        <taxon>Gaeumannomyces</taxon>
    </lineage>
</organism>
<accession>J3PD72</accession>
<dbReference type="Gene3D" id="3.40.50.300">
    <property type="entry name" value="P-loop containing nucleotide triphosphate hydrolases"/>
    <property type="match status" value="2"/>
</dbReference>
<dbReference type="PANTHER" id="PTHR45626:SF16">
    <property type="entry name" value="ATP-DEPENDENT HELICASE ULS1"/>
    <property type="match status" value="1"/>
</dbReference>
<feature type="domain" description="Helicase ATP-binding" evidence="12">
    <location>
        <begin position="531"/>
        <end position="722"/>
    </location>
</feature>
<dbReference type="STRING" id="644352.J3PD72"/>
<feature type="region of interest" description="Disordered" evidence="10">
    <location>
        <begin position="962"/>
        <end position="1157"/>
    </location>
</feature>
<dbReference type="GO" id="GO:0008270">
    <property type="term" value="F:zinc ion binding"/>
    <property type="evidence" value="ECO:0007669"/>
    <property type="project" value="UniProtKB-KW"/>
</dbReference>
<dbReference type="SMART" id="SM00490">
    <property type="entry name" value="HELICc"/>
    <property type="match status" value="1"/>
</dbReference>
<dbReference type="PROSITE" id="PS51194">
    <property type="entry name" value="HELICASE_CTER"/>
    <property type="match status" value="1"/>
</dbReference>
<dbReference type="Gene3D" id="3.40.50.10810">
    <property type="entry name" value="Tandem AAA-ATPase domain"/>
    <property type="match status" value="1"/>
</dbReference>
<feature type="compositionally biased region" description="Low complexity" evidence="10">
    <location>
        <begin position="250"/>
        <end position="277"/>
    </location>
</feature>
<dbReference type="SMART" id="SM00184">
    <property type="entry name" value="RING"/>
    <property type="match status" value="1"/>
</dbReference>
<dbReference type="GO" id="GO:0005737">
    <property type="term" value="C:cytoplasm"/>
    <property type="evidence" value="ECO:0007669"/>
    <property type="project" value="TreeGrafter"/>
</dbReference>
<feature type="compositionally biased region" description="Acidic residues" evidence="10">
    <location>
        <begin position="1025"/>
        <end position="1041"/>
    </location>
</feature>
<dbReference type="VEuPathDB" id="FungiDB:GGTG_11441"/>
<dbReference type="InterPro" id="IPR017907">
    <property type="entry name" value="Znf_RING_CS"/>
</dbReference>
<feature type="compositionally biased region" description="Basic and acidic residues" evidence="10">
    <location>
        <begin position="1129"/>
        <end position="1145"/>
    </location>
</feature>
<feature type="compositionally biased region" description="Acidic residues" evidence="10">
    <location>
        <begin position="995"/>
        <end position="1013"/>
    </location>
</feature>
<dbReference type="Proteomes" id="UP000006039">
    <property type="component" value="Unassembled WGS sequence"/>
</dbReference>
<dbReference type="CDD" id="cd18008">
    <property type="entry name" value="DEXDc_SHPRH-like"/>
    <property type="match status" value="1"/>
</dbReference>
<evidence type="ECO:0000313" key="14">
    <source>
        <dbReference type="EMBL" id="EJT70417.1"/>
    </source>
</evidence>
<feature type="compositionally biased region" description="Acidic residues" evidence="10">
    <location>
        <begin position="1063"/>
        <end position="1076"/>
    </location>
</feature>
<dbReference type="EMBL" id="GL385401">
    <property type="protein sequence ID" value="EJT70417.1"/>
    <property type="molecule type" value="Genomic_DNA"/>
</dbReference>
<evidence type="ECO:0000256" key="7">
    <source>
        <dbReference type="ARBA" id="ARBA00022833"/>
    </source>
</evidence>
<gene>
    <name evidence="15" type="primary">20351899</name>
    <name evidence="14" type="ORF">GGTG_11441</name>
</gene>
<name>J3PD72_GAET3</name>
<reference evidence="16" key="1">
    <citation type="submission" date="2010-07" db="EMBL/GenBank/DDBJ databases">
        <title>The genome sequence of Gaeumannomyces graminis var. tritici strain R3-111a-1.</title>
        <authorList>
            <consortium name="The Broad Institute Genome Sequencing Platform"/>
            <person name="Ma L.-J."/>
            <person name="Dead R."/>
            <person name="Young S."/>
            <person name="Zeng Q."/>
            <person name="Koehrsen M."/>
            <person name="Alvarado L."/>
            <person name="Berlin A."/>
            <person name="Chapman S.B."/>
            <person name="Chen Z."/>
            <person name="Freedman E."/>
            <person name="Gellesch M."/>
            <person name="Goldberg J."/>
            <person name="Griggs A."/>
            <person name="Gujja S."/>
            <person name="Heilman E.R."/>
            <person name="Heiman D."/>
            <person name="Hepburn T."/>
            <person name="Howarth C."/>
            <person name="Jen D."/>
            <person name="Larson L."/>
            <person name="Mehta T."/>
            <person name="Neiman D."/>
            <person name="Pearson M."/>
            <person name="Roberts A."/>
            <person name="Saif S."/>
            <person name="Shea T."/>
            <person name="Shenoy N."/>
            <person name="Sisk P."/>
            <person name="Stolte C."/>
            <person name="Sykes S."/>
            <person name="Walk T."/>
            <person name="White J."/>
            <person name="Yandava C."/>
            <person name="Haas B."/>
            <person name="Nusbaum C."/>
            <person name="Birren B."/>
        </authorList>
    </citation>
    <scope>NUCLEOTIDE SEQUENCE [LARGE SCALE GENOMIC DNA]</scope>
    <source>
        <strain evidence="16">R3-111a-1</strain>
    </source>
</reference>
<dbReference type="Gene3D" id="3.30.40.10">
    <property type="entry name" value="Zinc/RING finger domain, C3HC4 (zinc finger)"/>
    <property type="match status" value="1"/>
</dbReference>
<dbReference type="Pfam" id="PF00097">
    <property type="entry name" value="zf-C3HC4"/>
    <property type="match status" value="1"/>
</dbReference>
<dbReference type="SUPFAM" id="SSF57850">
    <property type="entry name" value="RING/U-box"/>
    <property type="match status" value="1"/>
</dbReference>
<evidence type="ECO:0000256" key="2">
    <source>
        <dbReference type="ARBA" id="ARBA00022723"/>
    </source>
</evidence>
<evidence type="ECO:0000256" key="4">
    <source>
        <dbReference type="ARBA" id="ARBA00022771"/>
    </source>
</evidence>
<dbReference type="PROSITE" id="PS50089">
    <property type="entry name" value="ZF_RING_2"/>
    <property type="match status" value="1"/>
</dbReference>
<dbReference type="HOGENOM" id="CLU_000315_2_0_1"/>
<feature type="region of interest" description="Disordered" evidence="10">
    <location>
        <begin position="63"/>
        <end position="164"/>
    </location>
</feature>
<dbReference type="PANTHER" id="PTHR45626">
    <property type="entry name" value="TRANSCRIPTION TERMINATION FACTOR 2-RELATED"/>
    <property type="match status" value="1"/>
</dbReference>
<evidence type="ECO:0000256" key="10">
    <source>
        <dbReference type="SAM" id="MobiDB-lite"/>
    </source>
</evidence>
<dbReference type="GeneID" id="20351899"/>
<keyword evidence="16" id="KW-1185">Reference proteome</keyword>
<dbReference type="Pfam" id="PF00271">
    <property type="entry name" value="Helicase_C"/>
    <property type="match status" value="1"/>
</dbReference>
<dbReference type="InterPro" id="IPR050628">
    <property type="entry name" value="SNF2_RAD54_helicase_TF"/>
</dbReference>
<dbReference type="CDD" id="cd18793">
    <property type="entry name" value="SF2_C_SNF"/>
    <property type="match status" value="1"/>
</dbReference>
<feature type="region of interest" description="Disordered" evidence="10">
    <location>
        <begin position="250"/>
        <end position="304"/>
    </location>
</feature>
<dbReference type="InterPro" id="IPR027417">
    <property type="entry name" value="P-loop_NTPase"/>
</dbReference>
<evidence type="ECO:0000313" key="15">
    <source>
        <dbReference type="EnsemblFungi" id="EJT70417"/>
    </source>
</evidence>
<dbReference type="InterPro" id="IPR000330">
    <property type="entry name" value="SNF2_N"/>
</dbReference>
<keyword evidence="5" id="KW-0378">Hydrolase</keyword>
<keyword evidence="4 9" id="KW-0863">Zinc-finger</keyword>
<keyword evidence="8" id="KW-0067">ATP-binding</keyword>
<dbReference type="InterPro" id="IPR038718">
    <property type="entry name" value="SNF2-like_sf"/>
</dbReference>
<reference evidence="14" key="3">
    <citation type="submission" date="2010-09" db="EMBL/GenBank/DDBJ databases">
        <title>Annotation of Gaeumannomyces graminis var. tritici R3-111a-1.</title>
        <authorList>
            <consortium name="The Broad Institute Genome Sequencing Platform"/>
            <person name="Ma L.-J."/>
            <person name="Dead R."/>
            <person name="Young S.K."/>
            <person name="Zeng Q."/>
            <person name="Gargeya S."/>
            <person name="Fitzgerald M."/>
            <person name="Haas B."/>
            <person name="Abouelleil A."/>
            <person name="Alvarado L."/>
            <person name="Arachchi H.M."/>
            <person name="Berlin A."/>
            <person name="Brown A."/>
            <person name="Chapman S.B."/>
            <person name="Chen Z."/>
            <person name="Dunbar C."/>
            <person name="Freedman E."/>
            <person name="Gearin G."/>
            <person name="Gellesch M."/>
            <person name="Goldberg J."/>
            <person name="Griggs A."/>
            <person name="Gujja S."/>
            <person name="Heiman D."/>
            <person name="Howarth C."/>
            <person name="Larson L."/>
            <person name="Lui A."/>
            <person name="MacDonald P.J.P."/>
            <person name="Mehta T."/>
            <person name="Montmayeur A."/>
            <person name="Murphy C."/>
            <person name="Neiman D."/>
            <person name="Pearson M."/>
            <person name="Priest M."/>
            <person name="Roberts A."/>
            <person name="Saif S."/>
            <person name="Shea T."/>
            <person name="Shenoy N."/>
            <person name="Sisk P."/>
            <person name="Stolte C."/>
            <person name="Sykes S."/>
            <person name="Yandava C."/>
            <person name="Wortman J."/>
            <person name="Nusbaum C."/>
            <person name="Birren B."/>
        </authorList>
    </citation>
    <scope>NUCLEOTIDE SEQUENCE</scope>
    <source>
        <strain evidence="14">R3-111a-1</strain>
    </source>
</reference>
<keyword evidence="6" id="KW-0347">Helicase</keyword>
<dbReference type="GO" id="GO:0000724">
    <property type="term" value="P:double-strand break repair via homologous recombination"/>
    <property type="evidence" value="ECO:0007669"/>
    <property type="project" value="TreeGrafter"/>
</dbReference>